<feature type="signal peptide" evidence="3">
    <location>
        <begin position="1"/>
        <end position="26"/>
    </location>
</feature>
<feature type="transmembrane region" description="Helical" evidence="2">
    <location>
        <begin position="113"/>
        <end position="136"/>
    </location>
</feature>
<feature type="region of interest" description="Disordered" evidence="1">
    <location>
        <begin position="35"/>
        <end position="81"/>
    </location>
</feature>
<reference evidence="4" key="1">
    <citation type="submission" date="2017-11" db="EMBL/GenBank/DDBJ databases">
        <title>Complete Genome Sequence from Moraxella oslensis YHS isolated from human skin.</title>
        <authorList>
            <person name="Lee K."/>
            <person name="Lim J.Y."/>
            <person name="Hwang I."/>
        </authorList>
    </citation>
    <scope>NUCLEOTIDE SEQUENCE</scope>
    <source>
        <strain evidence="4">YHS</strain>
    </source>
</reference>
<keyword evidence="2" id="KW-0472">Membrane</keyword>
<evidence type="ECO:0000313" key="4">
    <source>
        <dbReference type="EMBL" id="ATQ83721.1"/>
    </source>
</evidence>
<keyword evidence="2" id="KW-0812">Transmembrane</keyword>
<gene>
    <name evidence="4" type="ORF">YHS_07755</name>
</gene>
<evidence type="ECO:0000256" key="3">
    <source>
        <dbReference type="SAM" id="SignalP"/>
    </source>
</evidence>
<feature type="compositionally biased region" description="Polar residues" evidence="1">
    <location>
        <begin position="50"/>
        <end position="81"/>
    </location>
</feature>
<feature type="chain" id="PRO_5015076808" evidence="3">
    <location>
        <begin position="27"/>
        <end position="142"/>
    </location>
</feature>
<evidence type="ECO:0000256" key="2">
    <source>
        <dbReference type="SAM" id="Phobius"/>
    </source>
</evidence>
<name>A0A270ANP3_FAUOS</name>
<accession>A0A270ANP3</accession>
<proteinExistence type="predicted"/>
<keyword evidence="3" id="KW-0732">Signal</keyword>
<protein>
    <submittedName>
        <fullName evidence="4">Uncharacterized protein</fullName>
    </submittedName>
</protein>
<dbReference type="EMBL" id="CP024176">
    <property type="protein sequence ID" value="ATQ83721.1"/>
    <property type="molecule type" value="Genomic_DNA"/>
</dbReference>
<dbReference type="AlphaFoldDB" id="A0A270ANP3"/>
<organism evidence="4">
    <name type="scientific">Faucicola osloensis</name>
    <name type="common">Moraxella osloensis</name>
    <dbReference type="NCBI Taxonomy" id="34062"/>
    <lineage>
        <taxon>Bacteria</taxon>
        <taxon>Pseudomonadati</taxon>
        <taxon>Pseudomonadota</taxon>
        <taxon>Gammaproteobacteria</taxon>
        <taxon>Moraxellales</taxon>
        <taxon>Moraxellaceae</taxon>
        <taxon>Faucicola</taxon>
    </lineage>
</organism>
<keyword evidence="2" id="KW-1133">Transmembrane helix</keyword>
<sequence>MKKLVGRLANGAVLLTVLQVTSLTHAAPQVIVTDPKTGQPLAKQPEIASSVASSTSPMQNPKQPTLAQLNQPTDSQLSNANQQLLAKNAELQNQVDSLNTQVKVLVNERSGQIFIYGAVTALLSGILGIALGWLVAGRKGRW</sequence>
<evidence type="ECO:0000256" key="1">
    <source>
        <dbReference type="SAM" id="MobiDB-lite"/>
    </source>
</evidence>